<dbReference type="PANTHER" id="PTHR32251:SF17">
    <property type="entry name" value="STEROID 5-ALPHA REDUCTASE C-TERMINAL DOMAIN-CONTAINING PROTEIN"/>
    <property type="match status" value="1"/>
</dbReference>
<evidence type="ECO:0000313" key="3">
    <source>
        <dbReference type="Proteomes" id="UP000054837"/>
    </source>
</evidence>
<keyword evidence="1" id="KW-0812">Transmembrane</keyword>
<accession>A0A0W8I5D7</accession>
<dbReference type="PANTHER" id="PTHR32251">
    <property type="entry name" value="3-OXO-5-ALPHA-STEROID 4-DEHYDROGENASE"/>
    <property type="match status" value="1"/>
</dbReference>
<feature type="transmembrane region" description="Helical" evidence="1">
    <location>
        <begin position="32"/>
        <end position="49"/>
    </location>
</feature>
<organism evidence="2 3">
    <name type="scientific">Serinicoccus chungangensis</name>
    <dbReference type="NCBI Taxonomy" id="767452"/>
    <lineage>
        <taxon>Bacteria</taxon>
        <taxon>Bacillati</taxon>
        <taxon>Actinomycetota</taxon>
        <taxon>Actinomycetes</taxon>
        <taxon>Micrococcales</taxon>
        <taxon>Ornithinimicrobiaceae</taxon>
        <taxon>Serinicoccus</taxon>
    </lineage>
</organism>
<dbReference type="Proteomes" id="UP000054837">
    <property type="component" value="Unassembled WGS sequence"/>
</dbReference>
<dbReference type="Pfam" id="PF06966">
    <property type="entry name" value="DUF1295"/>
    <property type="match status" value="1"/>
</dbReference>
<dbReference type="GO" id="GO:0016020">
    <property type="term" value="C:membrane"/>
    <property type="evidence" value="ECO:0007669"/>
    <property type="project" value="TreeGrafter"/>
</dbReference>
<dbReference type="Gene3D" id="1.20.120.1630">
    <property type="match status" value="1"/>
</dbReference>
<gene>
    <name evidence="2" type="ORF">AVL62_01445</name>
</gene>
<feature type="transmembrane region" description="Helical" evidence="1">
    <location>
        <begin position="128"/>
        <end position="151"/>
    </location>
</feature>
<keyword evidence="1" id="KW-0472">Membrane</keyword>
<dbReference type="PROSITE" id="PS50244">
    <property type="entry name" value="S5A_REDUCTASE"/>
    <property type="match status" value="1"/>
</dbReference>
<evidence type="ECO:0000313" key="2">
    <source>
        <dbReference type="EMBL" id="KUG53485.1"/>
    </source>
</evidence>
<feature type="transmembrane region" description="Helical" evidence="1">
    <location>
        <begin position="88"/>
        <end position="107"/>
    </location>
</feature>
<feature type="transmembrane region" description="Helical" evidence="1">
    <location>
        <begin position="211"/>
        <end position="231"/>
    </location>
</feature>
<feature type="transmembrane region" description="Helical" evidence="1">
    <location>
        <begin position="61"/>
        <end position="82"/>
    </location>
</feature>
<dbReference type="InterPro" id="IPR010721">
    <property type="entry name" value="UstE-like"/>
</dbReference>
<proteinExistence type="predicted"/>
<keyword evidence="3" id="KW-1185">Reference proteome</keyword>
<dbReference type="EMBL" id="LQBL01000028">
    <property type="protein sequence ID" value="KUG53485.1"/>
    <property type="molecule type" value="Genomic_DNA"/>
</dbReference>
<reference evidence="2 3" key="1">
    <citation type="submission" date="2015-12" db="EMBL/GenBank/DDBJ databases">
        <title>Serinicoccus chungangenesis strain CD08_5 genome sequencing and assembly.</title>
        <authorList>
            <person name="Chander A.M."/>
            <person name="Kaur G."/>
            <person name="Nair G.R."/>
            <person name="Dhawan D.K."/>
            <person name="Kochhar R.K."/>
            <person name="Mayilraj S."/>
            <person name="Bhadada S.K."/>
        </authorList>
    </citation>
    <scope>NUCLEOTIDE SEQUENCE [LARGE SCALE GENOMIC DNA]</scope>
    <source>
        <strain evidence="2 3">CD08_5</strain>
    </source>
</reference>
<comment type="caution">
    <text evidence="2">The sequence shown here is derived from an EMBL/GenBank/DDBJ whole genome shotgun (WGS) entry which is preliminary data.</text>
</comment>
<sequence>MRQVSLAGLATVAGLLLALAAADGGQRLPGGLPVVLALVVVAYALNWMVYVPSFLRRTERFFDLTGSLTFGLVTVLALVLTAERDARTWVLAGVVLVWAARLGTFLFRRVTRAGKDGRFDELKQSWSGFLMAWTVQALWVTFTAGAALAAITSGDRAPLGVLACAGVVVWVGGLAVEALADAQKAAFRADPRHEGEFVRGGLWSWSRHPNYVGEVLVWTGVALVAAAPLVGWQHVTLVSPVLVYLLLRFGSGVPALERRADERWGGRDDYEAWKARTPVFFPVRSGRAAREEHRR</sequence>
<feature type="transmembrane region" description="Helical" evidence="1">
    <location>
        <begin position="157"/>
        <end position="180"/>
    </location>
</feature>
<evidence type="ECO:0000256" key="1">
    <source>
        <dbReference type="SAM" id="Phobius"/>
    </source>
</evidence>
<dbReference type="OrthoDB" id="9779233at2"/>
<dbReference type="STRING" id="767452.AVL62_01445"/>
<name>A0A0W8I5D7_9MICO</name>
<dbReference type="AlphaFoldDB" id="A0A0W8I5D7"/>
<protein>
    <submittedName>
        <fullName evidence="2">Uncharacterized protein</fullName>
    </submittedName>
</protein>
<keyword evidence="1" id="KW-1133">Transmembrane helix</keyword>